<dbReference type="EMBL" id="JANKHO010001771">
    <property type="protein sequence ID" value="KAJ3498917.1"/>
    <property type="molecule type" value="Genomic_DNA"/>
</dbReference>
<proteinExistence type="predicted"/>
<comment type="caution">
    <text evidence="2">The sequence shown here is derived from an EMBL/GenBank/DDBJ whole genome shotgun (WGS) entry which is preliminary data.</text>
</comment>
<feature type="region of interest" description="Disordered" evidence="1">
    <location>
        <begin position="129"/>
        <end position="158"/>
    </location>
</feature>
<evidence type="ECO:0000313" key="3">
    <source>
        <dbReference type="Proteomes" id="UP001148786"/>
    </source>
</evidence>
<dbReference type="AlphaFoldDB" id="A0A9W8JS85"/>
<accession>A0A9W8JS85</accession>
<dbReference type="Proteomes" id="UP001148786">
    <property type="component" value="Unassembled WGS sequence"/>
</dbReference>
<gene>
    <name evidence="2" type="ORF">NLJ89_g10159</name>
</gene>
<organism evidence="2 3">
    <name type="scientific">Agrocybe chaxingu</name>
    <dbReference type="NCBI Taxonomy" id="84603"/>
    <lineage>
        <taxon>Eukaryota</taxon>
        <taxon>Fungi</taxon>
        <taxon>Dikarya</taxon>
        <taxon>Basidiomycota</taxon>
        <taxon>Agaricomycotina</taxon>
        <taxon>Agaricomycetes</taxon>
        <taxon>Agaricomycetidae</taxon>
        <taxon>Agaricales</taxon>
        <taxon>Agaricineae</taxon>
        <taxon>Strophariaceae</taxon>
        <taxon>Agrocybe</taxon>
    </lineage>
</organism>
<keyword evidence="3" id="KW-1185">Reference proteome</keyword>
<reference evidence="2" key="1">
    <citation type="submission" date="2022-07" db="EMBL/GenBank/DDBJ databases">
        <title>Genome Sequence of Agrocybe chaxingu.</title>
        <authorList>
            <person name="Buettner E."/>
        </authorList>
    </citation>
    <scope>NUCLEOTIDE SEQUENCE</scope>
    <source>
        <strain evidence="2">MP-N11</strain>
    </source>
</reference>
<evidence type="ECO:0000256" key="1">
    <source>
        <dbReference type="SAM" id="MobiDB-lite"/>
    </source>
</evidence>
<evidence type="ECO:0000313" key="2">
    <source>
        <dbReference type="EMBL" id="KAJ3498917.1"/>
    </source>
</evidence>
<sequence>MKDAMATFLNPEPVDYEYLKSLVLGSDDELDLEKLGRYLNAHLNAPGLYEEVQFTAQERPWDLVDVFERCLAEDWFCKWCRKRGGHPEIGTICDPRDFEAEFTRKVAGQLGIPVEVFLDMLRTETSWWGGTPDHTVQGEPPDFSNAPRPTSSQKRQRDETLSVRSLFHSYRSSNRFAQAFIPAKFLEHLRMKHGITETGTKKVECKWKGCKGRNGSKLFQADNMFDHVWSGQHIRSMNAGAIMSDPGLVQSKRVMQVLRARAQSFSG</sequence>
<name>A0A9W8JS85_9AGAR</name>
<protein>
    <submittedName>
        <fullName evidence="2">Uncharacterized protein</fullName>
    </submittedName>
</protein>